<dbReference type="Pfam" id="PF13408">
    <property type="entry name" value="Zn_ribbon_recom"/>
    <property type="match status" value="1"/>
</dbReference>
<dbReference type="SUPFAM" id="SSF53041">
    <property type="entry name" value="Resolvase-like"/>
    <property type="match status" value="1"/>
</dbReference>
<evidence type="ECO:0000313" key="5">
    <source>
        <dbReference type="Proteomes" id="UP001500016"/>
    </source>
</evidence>
<proteinExistence type="predicted"/>
<feature type="compositionally biased region" description="Polar residues" evidence="2">
    <location>
        <begin position="1"/>
        <end position="10"/>
    </location>
</feature>
<dbReference type="InterPro" id="IPR006119">
    <property type="entry name" value="Resolv_N"/>
</dbReference>
<dbReference type="InterPro" id="IPR011109">
    <property type="entry name" value="DNA_bind_recombinase_dom"/>
</dbReference>
<dbReference type="Gene3D" id="3.90.1750.20">
    <property type="entry name" value="Putative Large Serine Recombinase, Chain B, Domain 2"/>
    <property type="match status" value="1"/>
</dbReference>
<feature type="region of interest" description="Disordered" evidence="2">
    <location>
        <begin position="615"/>
        <end position="639"/>
    </location>
</feature>
<gene>
    <name evidence="4" type="ORF">GCM10009801_21300</name>
</gene>
<dbReference type="InterPro" id="IPR036162">
    <property type="entry name" value="Resolvase-like_N_sf"/>
</dbReference>
<evidence type="ECO:0000256" key="2">
    <source>
        <dbReference type="SAM" id="MobiDB-lite"/>
    </source>
</evidence>
<dbReference type="Proteomes" id="UP001500016">
    <property type="component" value="Unassembled WGS sequence"/>
</dbReference>
<evidence type="ECO:0000259" key="3">
    <source>
        <dbReference type="SMART" id="SM00857"/>
    </source>
</evidence>
<reference evidence="4 5" key="1">
    <citation type="journal article" date="2019" name="Int. J. Syst. Evol. Microbiol.">
        <title>The Global Catalogue of Microorganisms (GCM) 10K type strain sequencing project: providing services to taxonomists for standard genome sequencing and annotation.</title>
        <authorList>
            <consortium name="The Broad Institute Genomics Platform"/>
            <consortium name="The Broad Institute Genome Sequencing Center for Infectious Disease"/>
            <person name="Wu L."/>
            <person name="Ma J."/>
        </authorList>
    </citation>
    <scope>NUCLEOTIDE SEQUENCE [LARGE SCALE GENOMIC DNA]</scope>
    <source>
        <strain evidence="4 5">JCM 15478</strain>
    </source>
</reference>
<dbReference type="SMART" id="SM00857">
    <property type="entry name" value="Resolvase"/>
    <property type="match status" value="1"/>
</dbReference>
<feature type="compositionally biased region" description="Basic and acidic residues" evidence="2">
    <location>
        <begin position="615"/>
        <end position="631"/>
    </location>
</feature>
<feature type="region of interest" description="Disordered" evidence="2">
    <location>
        <begin position="363"/>
        <end position="382"/>
    </location>
</feature>
<keyword evidence="5" id="KW-1185">Reference proteome</keyword>
<dbReference type="EMBL" id="BAAAPE010000006">
    <property type="protein sequence ID" value="GAA2070513.1"/>
    <property type="molecule type" value="Genomic_DNA"/>
</dbReference>
<feature type="domain" description="Resolvase/invertase-type recombinase catalytic" evidence="3">
    <location>
        <begin position="48"/>
        <end position="217"/>
    </location>
</feature>
<dbReference type="InterPro" id="IPR025827">
    <property type="entry name" value="Zn_ribbon_recom_dom"/>
</dbReference>
<dbReference type="Gene3D" id="3.40.50.1390">
    <property type="entry name" value="Resolvase, N-terminal catalytic domain"/>
    <property type="match status" value="1"/>
</dbReference>
<dbReference type="PANTHER" id="PTHR30461:SF23">
    <property type="entry name" value="DNA RECOMBINASE-RELATED"/>
    <property type="match status" value="1"/>
</dbReference>
<organism evidence="4 5">
    <name type="scientific">Streptomyces albiaxialis</name>
    <dbReference type="NCBI Taxonomy" id="329523"/>
    <lineage>
        <taxon>Bacteria</taxon>
        <taxon>Bacillati</taxon>
        <taxon>Actinomycetota</taxon>
        <taxon>Actinomycetes</taxon>
        <taxon>Kitasatosporales</taxon>
        <taxon>Streptomycetaceae</taxon>
        <taxon>Streptomyces</taxon>
    </lineage>
</organism>
<evidence type="ECO:0000256" key="1">
    <source>
        <dbReference type="SAM" id="Coils"/>
    </source>
</evidence>
<dbReference type="CDD" id="cd00338">
    <property type="entry name" value="Ser_Recombinase"/>
    <property type="match status" value="1"/>
</dbReference>
<dbReference type="PANTHER" id="PTHR30461">
    <property type="entry name" value="DNA-INVERTASE FROM LAMBDOID PROPHAGE"/>
    <property type="match status" value="1"/>
</dbReference>
<keyword evidence="1" id="KW-0175">Coiled coil</keyword>
<dbReference type="InterPro" id="IPR038109">
    <property type="entry name" value="DNA_bind_recomb_sf"/>
</dbReference>
<dbReference type="Pfam" id="PF07508">
    <property type="entry name" value="Recombinase"/>
    <property type="match status" value="1"/>
</dbReference>
<name>A0ABN2VS38_9ACTN</name>
<feature type="region of interest" description="Disordered" evidence="2">
    <location>
        <begin position="1"/>
        <end position="26"/>
    </location>
</feature>
<accession>A0ABN2VS38</accession>
<feature type="coiled-coil region" evidence="1">
    <location>
        <begin position="474"/>
        <end position="539"/>
    </location>
</feature>
<dbReference type="InterPro" id="IPR050639">
    <property type="entry name" value="SSR_resolvase"/>
</dbReference>
<sequence length="658" mass="74560">MTPQRNSPDDPTTLRLPVGHAEQPPRMSDLAVSPFAMPTALLRGEVRVAFAGRTSTEDRQDPRQSLLRQLERSKAAIPAAWAVVCHFYDVESGRLELDQRGHGTDTEHRFGIPIPRDGGIDDLLTEAQRADRRFDVVICETPSRVARRMYEGLSVERALEGVGVPLLASNEPIKLDGGRAQQILHRRINQSIAEYEVFNILETSWGGLCTHVREGWNIGQPPYGYTARTYRHPNPARAAKGATKSRLEPDPDRGPVVTQIALWRYYERIGYGEIADRLDADLERHPPPTPPGGPARARGHWGKSTVGDILRNPKYTGFQVFNRRATKSKKGAHNAPSLWVWSPEPTHEPLVPKWMFDAINERRQEGRGSRRQSAPHSSVGKNPPFLFRGRLRCGCNRRMEGKRRPSRTYVFYECWPTRNNRGRPEVHAGHQKTTYVREDVLLHAVSAFLADRLFGPQRGKLLAADLAARDDRAWRAYEKERERLQQAVDDFARRQRNIRRRAQECEPDDPFATGLREDYRALERQRRDAEQRLNTLTAAEPERPERPSAEDAGLLDALPYLRLNLAGAPAQLLRRLFDATNLEVRLSKEGDGAEICITLPASHLKDIAETAEKVEKRGPDTQKHALAEESVPRSCGCPQRDSNPCYRLERAASWATRR</sequence>
<comment type="caution">
    <text evidence="4">The sequence shown here is derived from an EMBL/GenBank/DDBJ whole genome shotgun (WGS) entry which is preliminary data.</text>
</comment>
<protein>
    <recommendedName>
        <fullName evidence="3">Resolvase/invertase-type recombinase catalytic domain-containing protein</fullName>
    </recommendedName>
</protein>
<evidence type="ECO:0000313" key="4">
    <source>
        <dbReference type="EMBL" id="GAA2070513.1"/>
    </source>
</evidence>